<evidence type="ECO:0000256" key="1">
    <source>
        <dbReference type="ARBA" id="ARBA00004123"/>
    </source>
</evidence>
<evidence type="ECO:0000313" key="5">
    <source>
        <dbReference type="EMBL" id="KAF2421812.1"/>
    </source>
</evidence>
<feature type="region of interest" description="Disordered" evidence="4">
    <location>
        <begin position="185"/>
        <end position="218"/>
    </location>
</feature>
<gene>
    <name evidence="5" type="ORF">EJ08DRAFT_738120</name>
</gene>
<evidence type="ECO:0000256" key="2">
    <source>
        <dbReference type="ARBA" id="ARBA00022694"/>
    </source>
</evidence>
<dbReference type="Pfam" id="PF12328">
    <property type="entry name" value="Rpp20"/>
    <property type="match status" value="1"/>
</dbReference>
<dbReference type="EMBL" id="MU007096">
    <property type="protein sequence ID" value="KAF2421812.1"/>
    <property type="molecule type" value="Genomic_DNA"/>
</dbReference>
<dbReference type="GO" id="GO:0001682">
    <property type="term" value="P:tRNA 5'-leader removal"/>
    <property type="evidence" value="ECO:0007669"/>
    <property type="project" value="InterPro"/>
</dbReference>
<dbReference type="GO" id="GO:0003723">
    <property type="term" value="F:RNA binding"/>
    <property type="evidence" value="ECO:0007669"/>
    <property type="project" value="TreeGrafter"/>
</dbReference>
<keyword evidence="6" id="KW-1185">Reference proteome</keyword>
<evidence type="ECO:0000256" key="3">
    <source>
        <dbReference type="ARBA" id="ARBA00023242"/>
    </source>
</evidence>
<dbReference type="InterPro" id="IPR036882">
    <property type="entry name" value="Alba-like_dom_sf"/>
</dbReference>
<name>A0A9P4NHR3_9PEZI</name>
<evidence type="ECO:0000256" key="4">
    <source>
        <dbReference type="SAM" id="MobiDB-lite"/>
    </source>
</evidence>
<sequence length="233" mass="25994">MTPTLSEKTPMLSKPPPSKKRKRAQPPQSTTAKLPKLPSNARITKRPLLHPAIPSRFSHHPRVIYISPRTPFASTVRRIRTTLSTMQKRRTQSIFAQSANDPLSSRRGHDRVLAAAVGGADREARRDKDGMGEDVVLVKGAGRGVEKVLELAGFFEREKEKEGVVVRMGSGSEWVVDDVVVVDGDKEEKNWDGENGDKDERNEDGEGVQKEEEEVPESRVRMVSVLEVRIGLR</sequence>
<feature type="region of interest" description="Disordered" evidence="4">
    <location>
        <begin position="1"/>
        <end position="54"/>
    </location>
</feature>
<reference evidence="5" key="1">
    <citation type="journal article" date="2020" name="Stud. Mycol.">
        <title>101 Dothideomycetes genomes: a test case for predicting lifestyles and emergence of pathogens.</title>
        <authorList>
            <person name="Haridas S."/>
            <person name="Albert R."/>
            <person name="Binder M."/>
            <person name="Bloem J."/>
            <person name="Labutti K."/>
            <person name="Salamov A."/>
            <person name="Andreopoulos B."/>
            <person name="Baker S."/>
            <person name="Barry K."/>
            <person name="Bills G."/>
            <person name="Bluhm B."/>
            <person name="Cannon C."/>
            <person name="Castanera R."/>
            <person name="Culley D."/>
            <person name="Daum C."/>
            <person name="Ezra D."/>
            <person name="Gonzalez J."/>
            <person name="Henrissat B."/>
            <person name="Kuo A."/>
            <person name="Liang C."/>
            <person name="Lipzen A."/>
            <person name="Lutzoni F."/>
            <person name="Magnuson J."/>
            <person name="Mondo S."/>
            <person name="Nolan M."/>
            <person name="Ohm R."/>
            <person name="Pangilinan J."/>
            <person name="Park H.-J."/>
            <person name="Ramirez L."/>
            <person name="Alfaro M."/>
            <person name="Sun H."/>
            <person name="Tritt A."/>
            <person name="Yoshinaga Y."/>
            <person name="Zwiers L.-H."/>
            <person name="Turgeon B."/>
            <person name="Goodwin S."/>
            <person name="Spatafora J."/>
            <person name="Crous P."/>
            <person name="Grigoriev I."/>
        </authorList>
    </citation>
    <scope>NUCLEOTIDE SEQUENCE</scope>
    <source>
        <strain evidence="5">CBS 130266</strain>
    </source>
</reference>
<feature type="compositionally biased region" description="Acidic residues" evidence="4">
    <location>
        <begin position="202"/>
        <end position="215"/>
    </location>
</feature>
<dbReference type="GO" id="GO:0000294">
    <property type="term" value="P:nuclear-transcribed mRNA catabolic process, RNase MRP-dependent"/>
    <property type="evidence" value="ECO:0007669"/>
    <property type="project" value="TreeGrafter"/>
</dbReference>
<dbReference type="AlphaFoldDB" id="A0A9P4NHR3"/>
<dbReference type="PANTHER" id="PTHR28256">
    <property type="entry name" value="RIBONUCLEASES P/MRP PROTEIN SUBUNIT POP7"/>
    <property type="match status" value="1"/>
</dbReference>
<feature type="compositionally biased region" description="Basic and acidic residues" evidence="4">
    <location>
        <begin position="185"/>
        <end position="201"/>
    </location>
</feature>
<dbReference type="GO" id="GO:0006364">
    <property type="term" value="P:rRNA processing"/>
    <property type="evidence" value="ECO:0007669"/>
    <property type="project" value="TreeGrafter"/>
</dbReference>
<keyword evidence="3" id="KW-0539">Nucleus</keyword>
<dbReference type="PANTHER" id="PTHR28256:SF1">
    <property type="entry name" value="RIBONUCLEASES P_MRP PROTEIN SUBUNIT POP7"/>
    <property type="match status" value="1"/>
</dbReference>
<dbReference type="GO" id="GO:0004526">
    <property type="term" value="F:ribonuclease P activity"/>
    <property type="evidence" value="ECO:0007669"/>
    <property type="project" value="TreeGrafter"/>
</dbReference>
<dbReference type="Gene3D" id="3.30.110.20">
    <property type="entry name" value="Alba-like domain"/>
    <property type="match status" value="1"/>
</dbReference>
<accession>A0A9P4NHR3</accession>
<dbReference type="GO" id="GO:0000172">
    <property type="term" value="C:ribonuclease MRP complex"/>
    <property type="evidence" value="ECO:0007669"/>
    <property type="project" value="InterPro"/>
</dbReference>
<evidence type="ECO:0000313" key="6">
    <source>
        <dbReference type="Proteomes" id="UP000800235"/>
    </source>
</evidence>
<dbReference type="GO" id="GO:0000171">
    <property type="term" value="F:ribonuclease MRP activity"/>
    <property type="evidence" value="ECO:0007669"/>
    <property type="project" value="TreeGrafter"/>
</dbReference>
<dbReference type="GO" id="GO:0005655">
    <property type="term" value="C:nucleolar ribonuclease P complex"/>
    <property type="evidence" value="ECO:0007669"/>
    <property type="project" value="InterPro"/>
</dbReference>
<comment type="caution">
    <text evidence="5">The sequence shown here is derived from an EMBL/GenBank/DDBJ whole genome shotgun (WGS) entry which is preliminary data.</text>
</comment>
<organism evidence="5 6">
    <name type="scientific">Tothia fuscella</name>
    <dbReference type="NCBI Taxonomy" id="1048955"/>
    <lineage>
        <taxon>Eukaryota</taxon>
        <taxon>Fungi</taxon>
        <taxon>Dikarya</taxon>
        <taxon>Ascomycota</taxon>
        <taxon>Pezizomycotina</taxon>
        <taxon>Dothideomycetes</taxon>
        <taxon>Pleosporomycetidae</taxon>
        <taxon>Venturiales</taxon>
        <taxon>Cylindrosympodiaceae</taxon>
        <taxon>Tothia</taxon>
    </lineage>
</organism>
<dbReference type="GO" id="GO:0034965">
    <property type="term" value="P:intronic box C/D snoRNA processing"/>
    <property type="evidence" value="ECO:0007669"/>
    <property type="project" value="TreeGrafter"/>
</dbReference>
<dbReference type="InterPro" id="IPR020241">
    <property type="entry name" value="RNase_P/MRP_Pop7_fungi"/>
</dbReference>
<comment type="subcellular location">
    <subcellularLocation>
        <location evidence="1">Nucleus</location>
    </subcellularLocation>
</comment>
<keyword evidence="2" id="KW-0819">tRNA processing</keyword>
<dbReference type="InterPro" id="IPR014612">
    <property type="entry name" value="Pop7/Rpp20"/>
</dbReference>
<protein>
    <submittedName>
        <fullName evidence="5">Uncharacterized protein</fullName>
    </submittedName>
</protein>
<dbReference type="Proteomes" id="UP000800235">
    <property type="component" value="Unassembled WGS sequence"/>
</dbReference>
<proteinExistence type="predicted"/>
<dbReference type="OrthoDB" id="5416589at2759"/>